<reference evidence="3" key="1">
    <citation type="journal article" date="2019" name="Int. J. Syst. Evol. Microbiol.">
        <title>The Global Catalogue of Microorganisms (GCM) 10K type strain sequencing project: providing services to taxonomists for standard genome sequencing and annotation.</title>
        <authorList>
            <consortium name="The Broad Institute Genomics Platform"/>
            <consortium name="The Broad Institute Genome Sequencing Center for Infectious Disease"/>
            <person name="Wu L."/>
            <person name="Ma J."/>
        </authorList>
    </citation>
    <scope>NUCLEOTIDE SEQUENCE [LARGE SCALE GENOMIC DNA]</scope>
    <source>
        <strain evidence="3">JCM 4253</strain>
    </source>
</reference>
<organism evidence="2 3">
    <name type="scientific">Streptomyces capoamus</name>
    <dbReference type="NCBI Taxonomy" id="68183"/>
    <lineage>
        <taxon>Bacteria</taxon>
        <taxon>Bacillati</taxon>
        <taxon>Actinomycetota</taxon>
        <taxon>Actinomycetes</taxon>
        <taxon>Kitasatosporales</taxon>
        <taxon>Streptomycetaceae</taxon>
        <taxon>Streptomyces</taxon>
    </lineage>
</organism>
<feature type="compositionally biased region" description="Pro residues" evidence="1">
    <location>
        <begin position="330"/>
        <end position="342"/>
    </location>
</feature>
<dbReference type="Proteomes" id="UP000619355">
    <property type="component" value="Unassembled WGS sequence"/>
</dbReference>
<comment type="caution">
    <text evidence="2">The sequence shown here is derived from an EMBL/GenBank/DDBJ whole genome shotgun (WGS) entry which is preliminary data.</text>
</comment>
<accession>A0A919EW79</accession>
<feature type="region of interest" description="Disordered" evidence="1">
    <location>
        <begin position="323"/>
        <end position="342"/>
    </location>
</feature>
<protein>
    <submittedName>
        <fullName evidence="2">Uncharacterized protein</fullName>
    </submittedName>
</protein>
<dbReference type="EMBL" id="BNBF01000004">
    <property type="protein sequence ID" value="GHG42290.1"/>
    <property type="molecule type" value="Genomic_DNA"/>
</dbReference>
<dbReference type="AlphaFoldDB" id="A0A919EW79"/>
<evidence type="ECO:0000256" key="1">
    <source>
        <dbReference type="SAM" id="MobiDB-lite"/>
    </source>
</evidence>
<evidence type="ECO:0000313" key="2">
    <source>
        <dbReference type="EMBL" id="GHG42290.1"/>
    </source>
</evidence>
<sequence>MAGEPGTPDPGTAGGARVPPVVLKTLITLVVGTVAYVLTNLIDQSEDELWKLVLTNLIDQSEDELWKLAMSVVIGGSALIVQYMVDFEKRLGTVEAGQRHQTRVLAEQFTQLSEAAGLLNELDQAGMSTSDARRLIKSASQVGLQGPDIVKAFARAEIESLASVVTDLTGMTAHWQRDNNEWLIRLTGCAQRTIDATSSSVDRPFWDTDPAGHYLDAQIEAMRDPGVRIRRLFMINAAEEGDPDFMEMFTALCHGQLDLGIRVRFTVLSPNRHTRSAARDIVIFDDAVYLEFEPDRQQSYLQTRLDADARRVDVQVRRFDDLWESAAEPGPRPEPPARPAGR</sequence>
<keyword evidence="3" id="KW-1185">Reference proteome</keyword>
<dbReference type="RefSeq" id="WP_189980007.1">
    <property type="nucleotide sequence ID" value="NZ_BNBF01000004.1"/>
</dbReference>
<evidence type="ECO:0000313" key="3">
    <source>
        <dbReference type="Proteomes" id="UP000619355"/>
    </source>
</evidence>
<name>A0A919EW79_9ACTN</name>
<gene>
    <name evidence="2" type="ORF">GCM10018980_17890</name>
</gene>
<proteinExistence type="predicted"/>